<dbReference type="GO" id="GO:0043190">
    <property type="term" value="C:ATP-binding cassette (ABC) transporter complex"/>
    <property type="evidence" value="ECO:0007669"/>
    <property type="project" value="InterPro"/>
</dbReference>
<keyword evidence="2" id="KW-0732">Signal</keyword>
<protein>
    <submittedName>
        <fullName evidence="3">Phosphate/phosphite/phosphonate ABC transporter substrate-binding protein</fullName>
    </submittedName>
</protein>
<dbReference type="Proteomes" id="UP001221217">
    <property type="component" value="Unassembled WGS sequence"/>
</dbReference>
<dbReference type="Gene3D" id="3.40.190.10">
    <property type="entry name" value="Periplasmic binding protein-like II"/>
    <property type="match status" value="2"/>
</dbReference>
<evidence type="ECO:0000313" key="3">
    <source>
        <dbReference type="EMBL" id="MDC7225506.1"/>
    </source>
</evidence>
<evidence type="ECO:0000256" key="2">
    <source>
        <dbReference type="ARBA" id="ARBA00022729"/>
    </source>
</evidence>
<dbReference type="PANTHER" id="PTHR35841:SF1">
    <property type="entry name" value="PHOSPHONATES-BINDING PERIPLASMIC PROTEIN"/>
    <property type="match status" value="1"/>
</dbReference>
<dbReference type="AlphaFoldDB" id="A0AAJ1IDP7"/>
<reference evidence="3 4" key="1">
    <citation type="submission" date="2022-12" db="EMBL/GenBank/DDBJ databases">
        <title>Metagenome assembled genome from gulf of manar.</title>
        <authorList>
            <person name="Kohli P."/>
            <person name="Pk S."/>
            <person name="Venkata Ramana C."/>
            <person name="Sasikala C."/>
        </authorList>
    </citation>
    <scope>NUCLEOTIDE SEQUENCE [LARGE SCALE GENOMIC DNA]</scope>
    <source>
        <strain evidence="3">JB008</strain>
    </source>
</reference>
<organism evidence="3 4">
    <name type="scientific">Candidatus Thalassospirochaeta sargassi</name>
    <dbReference type="NCBI Taxonomy" id="3119039"/>
    <lineage>
        <taxon>Bacteria</taxon>
        <taxon>Pseudomonadati</taxon>
        <taxon>Spirochaetota</taxon>
        <taxon>Spirochaetia</taxon>
        <taxon>Spirochaetales</taxon>
        <taxon>Spirochaetaceae</taxon>
        <taxon>Candidatus Thalassospirochaeta</taxon>
    </lineage>
</organism>
<comment type="similarity">
    <text evidence="1">Belongs to the phosphate/phosphite/phosphonate binding protein family.</text>
</comment>
<sequence length="301" mass="32281">MKKIFSVSLILLAVMTLVMVTGCKKEAELGSEENPIVWSFVPSGEMERVASGAQAVADMLHDETGLFFETNVATEYAGVIEALSSDPPEAHMASLATFAYVMAAERGVAEAELVAVRYGSPTYNGQIIARADSGISDVSQLEGKTFGRPDPLSTSGWIIPMLTMRAAGVDPDTGLSGVVDAGSHDGVVAAVYNGDVDAGATYVDARTRIEEDYPDVMEKVVVIGLTTDIPNDGVQFIPSMPEEMKTSITEALLKIAATEEGKEALNTAYQWNELEEHSDNFYDPFRQVLQASGLSIEDLNK</sequence>
<name>A0AAJ1IDP7_9SPIO</name>
<dbReference type="NCBIfam" id="TIGR01098">
    <property type="entry name" value="3A0109s03R"/>
    <property type="match status" value="1"/>
</dbReference>
<evidence type="ECO:0000313" key="4">
    <source>
        <dbReference type="Proteomes" id="UP001221217"/>
    </source>
</evidence>
<comment type="caution">
    <text evidence="3">The sequence shown here is derived from an EMBL/GenBank/DDBJ whole genome shotgun (WGS) entry which is preliminary data.</text>
</comment>
<dbReference type="CDD" id="cd01071">
    <property type="entry name" value="PBP2_PhnD_like"/>
    <property type="match status" value="1"/>
</dbReference>
<gene>
    <name evidence="3" type="ORF">PQJ61_01935</name>
</gene>
<dbReference type="PANTHER" id="PTHR35841">
    <property type="entry name" value="PHOSPHONATES-BINDING PERIPLASMIC PROTEIN"/>
    <property type="match status" value="1"/>
</dbReference>
<dbReference type="EMBL" id="JAQQAL010000007">
    <property type="protein sequence ID" value="MDC7225506.1"/>
    <property type="molecule type" value="Genomic_DNA"/>
</dbReference>
<accession>A0AAJ1IDP7</accession>
<dbReference type="GO" id="GO:0055085">
    <property type="term" value="P:transmembrane transport"/>
    <property type="evidence" value="ECO:0007669"/>
    <property type="project" value="InterPro"/>
</dbReference>
<dbReference type="PROSITE" id="PS51257">
    <property type="entry name" value="PROKAR_LIPOPROTEIN"/>
    <property type="match status" value="1"/>
</dbReference>
<dbReference type="Pfam" id="PF12974">
    <property type="entry name" value="Phosphonate-bd"/>
    <property type="match status" value="1"/>
</dbReference>
<evidence type="ECO:0000256" key="1">
    <source>
        <dbReference type="ARBA" id="ARBA00007162"/>
    </source>
</evidence>
<dbReference type="InterPro" id="IPR005770">
    <property type="entry name" value="PhnD"/>
</dbReference>
<proteinExistence type="inferred from homology"/>
<dbReference type="SUPFAM" id="SSF53850">
    <property type="entry name" value="Periplasmic binding protein-like II"/>
    <property type="match status" value="1"/>
</dbReference>